<reference evidence="9 10" key="1">
    <citation type="journal article" date="2016" name="Environ. Microbiol.">
        <title>Genomic resolution of a cold subsurface aquifer community provides metabolic insights for novel microbes adapted to high CO concentrations.</title>
        <authorList>
            <person name="Probst A.J."/>
            <person name="Castelle C.J."/>
            <person name="Singh A."/>
            <person name="Brown C.T."/>
            <person name="Anantharaman K."/>
            <person name="Sharon I."/>
            <person name="Hug L.A."/>
            <person name="Burstein D."/>
            <person name="Emerson J.B."/>
            <person name="Thomas B.C."/>
            <person name="Banfield J.F."/>
        </authorList>
    </citation>
    <scope>NUCLEOTIDE SEQUENCE [LARGE SCALE GENOMIC DNA]</scope>
    <source>
        <strain evidence="9">CG2_30_54_11</strain>
    </source>
</reference>
<feature type="binding site" evidence="5">
    <location>
        <position position="112"/>
    </location>
    <ligand>
        <name>Zn(2+)</name>
        <dbReference type="ChEBI" id="CHEBI:29105"/>
        <note>structural</note>
    </ligand>
</feature>
<gene>
    <name evidence="5" type="primary">adk</name>
    <name evidence="9" type="ORF">AUK40_00905</name>
</gene>
<dbReference type="EC" id="2.7.4.3" evidence="5 7"/>
<dbReference type="EMBL" id="MNZT01000016">
    <property type="protein sequence ID" value="OIP99183.1"/>
    <property type="molecule type" value="Genomic_DNA"/>
</dbReference>
<feature type="binding site" evidence="5">
    <location>
        <begin position="39"/>
        <end position="41"/>
    </location>
    <ligand>
        <name>AMP</name>
        <dbReference type="ChEBI" id="CHEBI:456215"/>
    </ligand>
</feature>
<dbReference type="PRINTS" id="PR00094">
    <property type="entry name" value="ADENYLTKNASE"/>
</dbReference>
<dbReference type="Proteomes" id="UP000183245">
    <property type="component" value="Unassembled WGS sequence"/>
</dbReference>
<feature type="binding site" evidence="5">
    <location>
        <position position="142"/>
    </location>
    <ligand>
        <name>AMP</name>
        <dbReference type="ChEBI" id="CHEBI:456215"/>
    </ligand>
</feature>
<dbReference type="InterPro" id="IPR006259">
    <property type="entry name" value="Adenyl_kin_sub"/>
</dbReference>
<evidence type="ECO:0000256" key="1">
    <source>
        <dbReference type="ARBA" id="ARBA00022679"/>
    </source>
</evidence>
<feature type="binding site" evidence="5">
    <location>
        <position position="115"/>
    </location>
    <ligand>
        <name>Zn(2+)</name>
        <dbReference type="ChEBI" id="CHEBI:29105"/>
        <note>structural</note>
    </ligand>
</feature>
<dbReference type="SUPFAM" id="SSF52540">
    <property type="entry name" value="P-loop containing nucleoside triphosphate hydrolases"/>
    <property type="match status" value="1"/>
</dbReference>
<dbReference type="InterPro" id="IPR033690">
    <property type="entry name" value="Adenylat_kinase_CS"/>
</dbReference>
<keyword evidence="5" id="KW-0479">Metal-binding</keyword>
<feature type="region of interest" description="LID" evidence="5">
    <location>
        <begin position="108"/>
        <end position="145"/>
    </location>
</feature>
<dbReference type="NCBIfam" id="TIGR01351">
    <property type="entry name" value="adk"/>
    <property type="match status" value="1"/>
</dbReference>
<keyword evidence="1 5" id="KW-0808">Transferase</keyword>
<dbReference type="Gene3D" id="3.40.50.300">
    <property type="entry name" value="P-loop containing nucleotide triphosphate hydrolases"/>
    <property type="match status" value="1"/>
</dbReference>
<comment type="caution">
    <text evidence="9">The sequence shown here is derived from an EMBL/GenBank/DDBJ whole genome shotgun (WGS) entry which is preliminary data.</text>
</comment>
<dbReference type="PANTHER" id="PTHR23359">
    <property type="entry name" value="NUCLEOTIDE KINASE"/>
    <property type="match status" value="1"/>
</dbReference>
<comment type="pathway">
    <text evidence="5">Purine metabolism; AMP biosynthesis via salvage pathway; AMP from ADP: step 1/1.</text>
</comment>
<evidence type="ECO:0000256" key="2">
    <source>
        <dbReference type="ARBA" id="ARBA00022727"/>
    </source>
</evidence>
<dbReference type="GO" id="GO:0005524">
    <property type="term" value="F:ATP binding"/>
    <property type="evidence" value="ECO:0007669"/>
    <property type="project" value="UniProtKB-UniRule"/>
</dbReference>
<dbReference type="GO" id="GO:0008270">
    <property type="term" value="F:zinc ion binding"/>
    <property type="evidence" value="ECO:0007669"/>
    <property type="project" value="UniProtKB-UniRule"/>
</dbReference>
<keyword evidence="5 7" id="KW-0067">ATP-binding</keyword>
<dbReference type="PROSITE" id="PS00113">
    <property type="entry name" value="ADENYLATE_KINASE"/>
    <property type="match status" value="1"/>
</dbReference>
<name>A0A1J5J190_9BACT</name>
<feature type="region of interest" description="NMP" evidence="5">
    <location>
        <begin position="12"/>
        <end position="41"/>
    </location>
</feature>
<evidence type="ECO:0000256" key="6">
    <source>
        <dbReference type="RuleBase" id="RU003330"/>
    </source>
</evidence>
<dbReference type="HAMAP" id="MF_00235">
    <property type="entry name" value="Adenylate_kinase_Adk"/>
    <property type="match status" value="1"/>
</dbReference>
<dbReference type="GO" id="GO:0044209">
    <property type="term" value="P:AMP salvage"/>
    <property type="evidence" value="ECO:0007669"/>
    <property type="project" value="UniProtKB-UniRule"/>
</dbReference>
<comment type="caution">
    <text evidence="5">Lacks conserved residue(s) required for the propagation of feature annotation.</text>
</comment>
<dbReference type="AlphaFoldDB" id="A0A1J5J190"/>
<dbReference type="UniPathway" id="UPA00588">
    <property type="reaction ID" value="UER00649"/>
</dbReference>
<dbReference type="CDD" id="cd01428">
    <property type="entry name" value="ADK"/>
    <property type="match status" value="1"/>
</dbReference>
<feature type="binding site" evidence="5">
    <location>
        <position position="109"/>
    </location>
    <ligand>
        <name>ATP</name>
        <dbReference type="ChEBI" id="CHEBI:30616"/>
    </ligand>
</feature>
<keyword evidence="2 5" id="KW-0545">Nucleotide biosynthesis</keyword>
<evidence type="ECO:0000313" key="9">
    <source>
        <dbReference type="EMBL" id="OIP99183.1"/>
    </source>
</evidence>
<dbReference type="InterPro" id="IPR007862">
    <property type="entry name" value="Adenylate_kinase_lid-dom"/>
</dbReference>
<dbReference type="GO" id="GO:0004017">
    <property type="term" value="F:AMP kinase activity"/>
    <property type="evidence" value="ECO:0007669"/>
    <property type="project" value="UniProtKB-UniRule"/>
</dbReference>
<protein>
    <recommendedName>
        <fullName evidence="5 7">Adenylate kinase</fullName>
        <shortName evidence="5">AK</shortName>
        <ecNumber evidence="5 7">2.7.4.3</ecNumber>
    </recommendedName>
    <alternativeName>
        <fullName evidence="5">ATP-AMP transphosphorylase</fullName>
    </alternativeName>
    <alternativeName>
        <fullName evidence="5">ATP:AMP phosphotransferase</fullName>
    </alternativeName>
    <alternativeName>
        <fullName evidence="5">Adenylate monophosphate kinase</fullName>
    </alternativeName>
</protein>
<proteinExistence type="inferred from homology"/>
<dbReference type="InterPro" id="IPR036193">
    <property type="entry name" value="ADK_active_lid_dom_sf"/>
</dbReference>
<feature type="binding site" evidence="5">
    <location>
        <position position="74"/>
    </location>
    <ligand>
        <name>AMP</name>
        <dbReference type="ChEBI" id="CHEBI:456215"/>
    </ligand>
</feature>
<comment type="catalytic activity">
    <reaction evidence="5 7">
        <text>AMP + ATP = 2 ADP</text>
        <dbReference type="Rhea" id="RHEA:12973"/>
        <dbReference type="ChEBI" id="CHEBI:30616"/>
        <dbReference type="ChEBI" id="CHEBI:456215"/>
        <dbReference type="ChEBI" id="CHEBI:456216"/>
        <dbReference type="EC" id="2.7.4.3"/>
    </reaction>
</comment>
<feature type="binding site" evidence="5">
    <location>
        <position position="182"/>
    </location>
    <ligand>
        <name>ATP</name>
        <dbReference type="ChEBI" id="CHEBI:30616"/>
    </ligand>
</feature>
<accession>A0A1J5J190</accession>
<comment type="function">
    <text evidence="5">Catalyzes the reversible transfer of the terminal phosphate group between ATP and AMP. Plays an important role in cellular energy homeostasis and in adenine nucleotide metabolism.</text>
</comment>
<keyword evidence="5" id="KW-0963">Cytoplasm</keyword>
<feature type="binding site" evidence="5">
    <location>
        <position position="135"/>
    </location>
    <ligand>
        <name>Zn(2+)</name>
        <dbReference type="ChEBI" id="CHEBI:29105"/>
        <note>structural</note>
    </ligand>
</feature>
<feature type="binding site" evidence="5">
    <location>
        <position position="132"/>
    </location>
    <ligand>
        <name>Zn(2+)</name>
        <dbReference type="ChEBI" id="CHEBI:29105"/>
        <note>structural</note>
    </ligand>
</feature>
<keyword evidence="3 5" id="KW-0547">Nucleotide-binding</keyword>
<feature type="binding site" evidence="5">
    <location>
        <position position="18"/>
    </location>
    <ligand>
        <name>AMP</name>
        <dbReference type="ChEBI" id="CHEBI:456215"/>
    </ligand>
</feature>
<feature type="domain" description="Adenylate kinase active site lid" evidence="8">
    <location>
        <begin position="109"/>
        <end position="144"/>
    </location>
</feature>
<feature type="binding site" evidence="5">
    <location>
        <begin position="118"/>
        <end position="119"/>
    </location>
    <ligand>
        <name>ATP</name>
        <dbReference type="ChEBI" id="CHEBI:30616"/>
    </ligand>
</feature>
<dbReference type="InterPro" id="IPR027417">
    <property type="entry name" value="P-loop_NTPase"/>
</dbReference>
<dbReference type="GO" id="GO:0005737">
    <property type="term" value="C:cytoplasm"/>
    <property type="evidence" value="ECO:0007669"/>
    <property type="project" value="UniProtKB-SubCell"/>
</dbReference>
<evidence type="ECO:0000259" key="8">
    <source>
        <dbReference type="Pfam" id="PF05191"/>
    </source>
</evidence>
<organism evidence="9 10">
    <name type="scientific">Candidatus Wirthbacteria bacterium CG2_30_54_11</name>
    <dbReference type="NCBI Taxonomy" id="1817892"/>
    <lineage>
        <taxon>Bacteria</taxon>
        <taxon>Candidatus Wirthbacteria</taxon>
    </lineage>
</organism>
<keyword evidence="5" id="KW-0862">Zinc</keyword>
<feature type="binding site" evidence="5">
    <location>
        <begin position="67"/>
        <end position="70"/>
    </location>
    <ligand>
        <name>AMP</name>
        <dbReference type="ChEBI" id="CHEBI:456215"/>
    </ligand>
</feature>
<evidence type="ECO:0000256" key="5">
    <source>
        <dbReference type="HAMAP-Rule" id="MF_00235"/>
    </source>
</evidence>
<dbReference type="STRING" id="1817892.AUK40_00905"/>
<comment type="subcellular location">
    <subcellularLocation>
        <location evidence="5 7">Cytoplasm</location>
    </subcellularLocation>
</comment>
<dbReference type="Pfam" id="PF00406">
    <property type="entry name" value="ADK"/>
    <property type="match status" value="1"/>
</dbReference>
<comment type="domain">
    <text evidence="5">Consists of three domains, a large central CORE domain and two small peripheral domains, NMPbind and LID, which undergo movements during catalysis. The LID domain closes over the site of phosphoryl transfer upon ATP binding. Assembling and dissambling the active center during each catalytic cycle provides an effective means to prevent ATP hydrolysis. Some bacteria have evolved a zinc-coordinating structure that stabilizes the LID domain.</text>
</comment>
<comment type="similarity">
    <text evidence="5 6">Belongs to the adenylate kinase family.</text>
</comment>
<dbReference type="InterPro" id="IPR000850">
    <property type="entry name" value="Adenylat/UMP-CMP_kin"/>
</dbReference>
<evidence type="ECO:0000313" key="10">
    <source>
        <dbReference type="Proteomes" id="UP000183245"/>
    </source>
</evidence>
<feature type="binding site" evidence="5">
    <location>
        <position position="154"/>
    </location>
    <ligand>
        <name>AMP</name>
        <dbReference type="ChEBI" id="CHEBI:456215"/>
    </ligand>
</feature>
<dbReference type="SUPFAM" id="SSF57774">
    <property type="entry name" value="Microbial and mitochondrial ADK, insert 'zinc finger' domain"/>
    <property type="match status" value="1"/>
</dbReference>
<comment type="subunit">
    <text evidence="5 7">Monomer.</text>
</comment>
<sequence length="199" mass="22404">MLSVKYHIPHIAMGDMLREQIRQGTELGLQAKAFLDKGALVPDSIIFPVFHERFLAPDCETGFLLDGFPRSVTQAQELDRVLDQVKKKLRCAILIDLPEQTLYERLNNRLMCSSCNTIYNLLSSPPGSAGICDKCGGTLYKRSDDSDTAAIRERVAQFHRSTDPVIEYYRTRDLLVTVQGDAPINDVFQSISRILDVQV</sequence>
<dbReference type="Pfam" id="PF05191">
    <property type="entry name" value="ADK_lid"/>
    <property type="match status" value="1"/>
</dbReference>
<evidence type="ECO:0000256" key="3">
    <source>
        <dbReference type="ARBA" id="ARBA00022741"/>
    </source>
</evidence>
<evidence type="ECO:0000256" key="4">
    <source>
        <dbReference type="ARBA" id="ARBA00022777"/>
    </source>
</evidence>
<keyword evidence="4 5" id="KW-0418">Kinase</keyword>
<evidence type="ECO:0000256" key="7">
    <source>
        <dbReference type="RuleBase" id="RU003331"/>
    </source>
</evidence>